<proteinExistence type="predicted"/>
<reference evidence="2" key="1">
    <citation type="submission" date="2019-01" db="EMBL/GenBank/DDBJ databases">
        <title>New genus Fibralongavirus in Staphylococcus pseudintermedius Siphoviridae phages.</title>
        <authorList>
            <person name="Zeman M."/>
            <person name="Vrbovska V."/>
            <person name="Bardy P."/>
            <person name="Pantucek R."/>
        </authorList>
    </citation>
    <scope>NUCLEOTIDE SEQUENCE [LARGE SCALE GENOMIC DNA]</scope>
</reference>
<dbReference type="Proteomes" id="UP000310300">
    <property type="component" value="Segment"/>
</dbReference>
<dbReference type="EMBL" id="MK450538">
    <property type="protein sequence ID" value="QBJ05164.1"/>
    <property type="molecule type" value="Genomic_DNA"/>
</dbReference>
<dbReference type="KEGG" id="vg:55014859"/>
<evidence type="ECO:0000313" key="2">
    <source>
        <dbReference type="Proteomes" id="UP000310300"/>
    </source>
</evidence>
<name>A0A4P6QX99_9CAUD</name>
<organism evidence="1 2">
    <name type="scientific">Staphylococcus phage vB_SpsS_QT1</name>
    <dbReference type="NCBI Taxonomy" id="2510452"/>
    <lineage>
        <taxon>Viruses</taxon>
        <taxon>Duplodnaviria</taxon>
        <taxon>Heunggongvirae</taxon>
        <taxon>Uroviricota</taxon>
        <taxon>Caudoviricetes</taxon>
        <taxon>Fibralongavirus</taxon>
        <taxon>Fibralongavirus QT1</taxon>
    </lineage>
</organism>
<evidence type="ECO:0000313" key="1">
    <source>
        <dbReference type="EMBL" id="QBJ05164.1"/>
    </source>
</evidence>
<sequence>MDINELRNQTEKYKEKTFQRSKDYCICVINSAIHEAVEKGKYSAQINISTLKYEIPVVMNNFYYNVTRDVINAIDKQYTALGFNVKFSSVFGMIIDWSEQ</sequence>
<protein>
    <submittedName>
        <fullName evidence="1">Uncharacterized protein</fullName>
    </submittedName>
</protein>
<keyword evidence="2" id="KW-1185">Reference proteome</keyword>
<dbReference type="GeneID" id="55014859"/>
<accession>A0A4P6QX99</accession>
<dbReference type="RefSeq" id="YP_009823349.1">
    <property type="nucleotide sequence ID" value="NC_048192.1"/>
</dbReference>